<sequence length="80" mass="9287">MGGSLKIEVEEEEETKPKLPESLEEVKKYLEELEVYGELAELPITNQNKIKDTIAQLHKFFIFKKALDFVFDLLPFLEAT</sequence>
<evidence type="ECO:0000313" key="1">
    <source>
        <dbReference type="EMBL" id="KAF0540276.1"/>
    </source>
</evidence>
<dbReference type="Proteomes" id="UP000439903">
    <property type="component" value="Unassembled WGS sequence"/>
</dbReference>
<proteinExistence type="predicted"/>
<organism evidence="1 2">
    <name type="scientific">Gigaspora margarita</name>
    <dbReference type="NCBI Taxonomy" id="4874"/>
    <lineage>
        <taxon>Eukaryota</taxon>
        <taxon>Fungi</taxon>
        <taxon>Fungi incertae sedis</taxon>
        <taxon>Mucoromycota</taxon>
        <taxon>Glomeromycotina</taxon>
        <taxon>Glomeromycetes</taxon>
        <taxon>Diversisporales</taxon>
        <taxon>Gigasporaceae</taxon>
        <taxon>Gigaspora</taxon>
    </lineage>
</organism>
<dbReference type="OrthoDB" id="10589834at2759"/>
<protein>
    <submittedName>
        <fullName evidence="1">Uncharacterized protein</fullName>
    </submittedName>
</protein>
<accession>A0A8H4AWY8</accession>
<gene>
    <name evidence="1" type="ORF">F8M41_006525</name>
</gene>
<name>A0A8H4AWY8_GIGMA</name>
<comment type="caution">
    <text evidence="1">The sequence shown here is derived from an EMBL/GenBank/DDBJ whole genome shotgun (WGS) entry which is preliminary data.</text>
</comment>
<reference evidence="1 2" key="1">
    <citation type="journal article" date="2019" name="Environ. Microbiol.">
        <title>At the nexus of three kingdoms: the genome of the mycorrhizal fungus Gigaspora margarita provides insights into plant, endobacterial and fungal interactions.</title>
        <authorList>
            <person name="Venice F."/>
            <person name="Ghignone S."/>
            <person name="Salvioli di Fossalunga A."/>
            <person name="Amselem J."/>
            <person name="Novero M."/>
            <person name="Xianan X."/>
            <person name="Sedzielewska Toro K."/>
            <person name="Morin E."/>
            <person name="Lipzen A."/>
            <person name="Grigoriev I.V."/>
            <person name="Henrissat B."/>
            <person name="Martin F.M."/>
            <person name="Bonfante P."/>
        </authorList>
    </citation>
    <scope>NUCLEOTIDE SEQUENCE [LARGE SCALE GENOMIC DNA]</scope>
    <source>
        <strain evidence="1 2">BEG34</strain>
    </source>
</reference>
<keyword evidence="2" id="KW-1185">Reference proteome</keyword>
<dbReference type="EMBL" id="WTPW01000165">
    <property type="protein sequence ID" value="KAF0540276.1"/>
    <property type="molecule type" value="Genomic_DNA"/>
</dbReference>
<dbReference type="AlphaFoldDB" id="A0A8H4AWY8"/>
<evidence type="ECO:0000313" key="2">
    <source>
        <dbReference type="Proteomes" id="UP000439903"/>
    </source>
</evidence>